<protein>
    <submittedName>
        <fullName evidence="2">Helix-turn-helix transcriptional regulator</fullName>
    </submittedName>
</protein>
<dbReference type="Proteomes" id="UP000574067">
    <property type="component" value="Unassembled WGS sequence"/>
</dbReference>
<dbReference type="RefSeq" id="WP_169160431.1">
    <property type="nucleotide sequence ID" value="NZ_JABBFW010000006.1"/>
</dbReference>
<sequence>MPGNLSPDTVSRLWLPRPALSACMRGVLGRDTRAAVLDGAQRFNHLAAAPLCWVFWQLEGVTEQLPPGAPASLSVPRQPLPSPILFGGPATVPTLTWNPGPSHGLMLLLTPDAAYRLTGLPVPEWVNRHADARAVLPPDWVAMCEAVRAAPDDEARVACMQDFLEPRWQAVRPALPLQGHRYLDWAQSLAMRAALSGPGKSLRQVERRIKSWAGLPMRSLLGLGRAERAFFNALAAGEQGPPNLAEVADASGYADQPHLSREVRRVTGFSPMELYRRIQEEESFWSYRVWQ</sequence>
<dbReference type="AlphaFoldDB" id="A0A848F7I3"/>
<dbReference type="GO" id="GO:0043565">
    <property type="term" value="F:sequence-specific DNA binding"/>
    <property type="evidence" value="ECO:0007669"/>
    <property type="project" value="InterPro"/>
</dbReference>
<accession>A0A848F7I3</accession>
<evidence type="ECO:0000313" key="3">
    <source>
        <dbReference type="Proteomes" id="UP000574067"/>
    </source>
</evidence>
<dbReference type="GO" id="GO:0003700">
    <property type="term" value="F:DNA-binding transcription factor activity"/>
    <property type="evidence" value="ECO:0007669"/>
    <property type="project" value="InterPro"/>
</dbReference>
<proteinExistence type="predicted"/>
<dbReference type="PROSITE" id="PS01124">
    <property type="entry name" value="HTH_ARAC_FAMILY_2"/>
    <property type="match status" value="1"/>
</dbReference>
<dbReference type="Gene3D" id="1.10.10.60">
    <property type="entry name" value="Homeodomain-like"/>
    <property type="match status" value="1"/>
</dbReference>
<dbReference type="EMBL" id="JABBFW010000006">
    <property type="protein sequence ID" value="NML15534.1"/>
    <property type="molecule type" value="Genomic_DNA"/>
</dbReference>
<comment type="caution">
    <text evidence="2">The sequence shown here is derived from an EMBL/GenBank/DDBJ whole genome shotgun (WGS) entry which is preliminary data.</text>
</comment>
<gene>
    <name evidence="2" type="ORF">HHL10_11200</name>
</gene>
<feature type="domain" description="HTH araC/xylS-type" evidence="1">
    <location>
        <begin position="201"/>
        <end position="277"/>
    </location>
</feature>
<name>A0A848F7I3_9BURK</name>
<dbReference type="InterPro" id="IPR018060">
    <property type="entry name" value="HTH_AraC"/>
</dbReference>
<keyword evidence="3" id="KW-1185">Reference proteome</keyword>
<reference evidence="2 3" key="1">
    <citation type="submission" date="2020-04" db="EMBL/GenBank/DDBJ databases">
        <title>Azohydromonas sp. isolated from soil.</title>
        <authorList>
            <person name="Dahal R.H."/>
        </authorList>
    </citation>
    <scope>NUCLEOTIDE SEQUENCE [LARGE SCALE GENOMIC DNA]</scope>
    <source>
        <strain evidence="2 3">G-1-1-14</strain>
    </source>
</reference>
<organism evidence="2 3">
    <name type="scientific">Azohydromonas caseinilytica</name>
    <dbReference type="NCBI Taxonomy" id="2728836"/>
    <lineage>
        <taxon>Bacteria</taxon>
        <taxon>Pseudomonadati</taxon>
        <taxon>Pseudomonadota</taxon>
        <taxon>Betaproteobacteria</taxon>
        <taxon>Burkholderiales</taxon>
        <taxon>Sphaerotilaceae</taxon>
        <taxon>Azohydromonas</taxon>
    </lineage>
</organism>
<evidence type="ECO:0000313" key="2">
    <source>
        <dbReference type="EMBL" id="NML15534.1"/>
    </source>
</evidence>
<evidence type="ECO:0000259" key="1">
    <source>
        <dbReference type="PROSITE" id="PS01124"/>
    </source>
</evidence>